<name>A0A1E3LRJ2_9SPHN</name>
<keyword evidence="3" id="KW-0540">Nuclease</keyword>
<keyword evidence="9" id="KW-0238">DNA-binding</keyword>
<dbReference type="PANTHER" id="PTHR33653:SF1">
    <property type="entry name" value="RIBONUCLEASE VAPC2"/>
    <property type="match status" value="1"/>
</dbReference>
<proteinExistence type="inferred from homology"/>
<dbReference type="Pfam" id="PF01850">
    <property type="entry name" value="PIN"/>
    <property type="match status" value="1"/>
</dbReference>
<comment type="caution">
    <text evidence="9">The sequence shown here is derived from an EMBL/GenBank/DDBJ whole genome shotgun (WGS) entry which is preliminary data.</text>
</comment>
<dbReference type="PANTHER" id="PTHR33653">
    <property type="entry name" value="RIBONUCLEASE VAPC2"/>
    <property type="match status" value="1"/>
</dbReference>
<dbReference type="InterPro" id="IPR029060">
    <property type="entry name" value="PIN-like_dom_sf"/>
</dbReference>
<evidence type="ECO:0000256" key="7">
    <source>
        <dbReference type="ARBA" id="ARBA00038093"/>
    </source>
</evidence>
<keyword evidence="2" id="KW-1277">Toxin-antitoxin system</keyword>
<keyword evidence="5" id="KW-0378">Hydrolase</keyword>
<evidence type="ECO:0000313" key="9">
    <source>
        <dbReference type="EMBL" id="ODP36366.1"/>
    </source>
</evidence>
<evidence type="ECO:0000256" key="1">
    <source>
        <dbReference type="ARBA" id="ARBA00001946"/>
    </source>
</evidence>
<keyword evidence="6" id="KW-0460">Magnesium</keyword>
<keyword evidence="10" id="KW-1185">Reference proteome</keyword>
<dbReference type="SUPFAM" id="SSF88723">
    <property type="entry name" value="PIN domain-like"/>
    <property type="match status" value="1"/>
</dbReference>
<dbReference type="STRING" id="1888892.BFL28_06710"/>
<dbReference type="GO" id="GO:0016787">
    <property type="term" value="F:hydrolase activity"/>
    <property type="evidence" value="ECO:0007669"/>
    <property type="project" value="UniProtKB-KW"/>
</dbReference>
<evidence type="ECO:0000256" key="2">
    <source>
        <dbReference type="ARBA" id="ARBA00022649"/>
    </source>
</evidence>
<dbReference type="InterPro" id="IPR050556">
    <property type="entry name" value="Type_II_TA_system_RNase"/>
</dbReference>
<dbReference type="OrthoDB" id="7277438at2"/>
<sequence length="188" mass="20550">MSLTIDLRSHLRRIKSEKTIRQFSRRPEDELVAAADLAGEGRAAIMADTNVYIRSAAGTLPAAAEALVERGLLFHCTVCVAELSTGVANADPEHSGWKTLRDHYAGLIASIPATRLLTPDPEIWVEAGLIAGTLARIQNYQRHQRKEALNDALIFLTAAKAGLPVLTSNRDEFDLIQQLAPGGRFIHF</sequence>
<dbReference type="AlphaFoldDB" id="A0A1E3LRJ2"/>
<reference evidence="9 10" key="1">
    <citation type="submission" date="2016-08" db="EMBL/GenBank/DDBJ databases">
        <title>Draft genome of the agarase producing Sphingomonas sp. MCT13.</title>
        <authorList>
            <person name="D'Andrea M.M."/>
            <person name="Rossolini G.M."/>
            <person name="Thaller M.C."/>
        </authorList>
    </citation>
    <scope>NUCLEOTIDE SEQUENCE [LARGE SCALE GENOMIC DNA]</scope>
    <source>
        <strain evidence="9 10">MCT13</strain>
    </source>
</reference>
<dbReference type="Proteomes" id="UP000094487">
    <property type="component" value="Unassembled WGS sequence"/>
</dbReference>
<dbReference type="EMBL" id="MDDS01000075">
    <property type="protein sequence ID" value="ODP36366.1"/>
    <property type="molecule type" value="Genomic_DNA"/>
</dbReference>
<evidence type="ECO:0000313" key="10">
    <source>
        <dbReference type="Proteomes" id="UP000094487"/>
    </source>
</evidence>
<comment type="similarity">
    <text evidence="7">Belongs to the PINc/VapC protein family.</text>
</comment>
<feature type="domain" description="PIN" evidence="8">
    <location>
        <begin position="45"/>
        <end position="174"/>
    </location>
</feature>
<dbReference type="GO" id="GO:0004518">
    <property type="term" value="F:nuclease activity"/>
    <property type="evidence" value="ECO:0007669"/>
    <property type="project" value="UniProtKB-KW"/>
</dbReference>
<comment type="cofactor">
    <cofactor evidence="1">
        <name>Mg(2+)</name>
        <dbReference type="ChEBI" id="CHEBI:18420"/>
    </cofactor>
</comment>
<gene>
    <name evidence="9" type="ORF">BFL28_06710</name>
</gene>
<dbReference type="InterPro" id="IPR002716">
    <property type="entry name" value="PIN_dom"/>
</dbReference>
<keyword evidence="4" id="KW-0479">Metal-binding</keyword>
<accession>A0A1E3LRJ2</accession>
<dbReference type="Gene3D" id="3.40.50.1010">
    <property type="entry name" value="5'-nuclease"/>
    <property type="match status" value="1"/>
</dbReference>
<organism evidence="9 10">
    <name type="scientific">Sphingomonas turrisvirgatae</name>
    <dbReference type="NCBI Taxonomy" id="1888892"/>
    <lineage>
        <taxon>Bacteria</taxon>
        <taxon>Pseudomonadati</taxon>
        <taxon>Pseudomonadota</taxon>
        <taxon>Alphaproteobacteria</taxon>
        <taxon>Sphingomonadales</taxon>
        <taxon>Sphingomonadaceae</taxon>
        <taxon>Sphingomonas</taxon>
    </lineage>
</organism>
<protein>
    <submittedName>
        <fullName evidence="9">DNA-binding protein</fullName>
    </submittedName>
</protein>
<evidence type="ECO:0000256" key="5">
    <source>
        <dbReference type="ARBA" id="ARBA00022801"/>
    </source>
</evidence>
<dbReference type="GO" id="GO:0003677">
    <property type="term" value="F:DNA binding"/>
    <property type="evidence" value="ECO:0007669"/>
    <property type="project" value="UniProtKB-KW"/>
</dbReference>
<evidence type="ECO:0000256" key="3">
    <source>
        <dbReference type="ARBA" id="ARBA00022722"/>
    </source>
</evidence>
<evidence type="ECO:0000259" key="8">
    <source>
        <dbReference type="Pfam" id="PF01850"/>
    </source>
</evidence>
<evidence type="ECO:0000256" key="6">
    <source>
        <dbReference type="ARBA" id="ARBA00022842"/>
    </source>
</evidence>
<evidence type="ECO:0000256" key="4">
    <source>
        <dbReference type="ARBA" id="ARBA00022723"/>
    </source>
</evidence>
<dbReference type="GO" id="GO:0046872">
    <property type="term" value="F:metal ion binding"/>
    <property type="evidence" value="ECO:0007669"/>
    <property type="project" value="UniProtKB-KW"/>
</dbReference>